<comment type="caution">
    <text evidence="3">The sequence shown here is derived from an EMBL/GenBank/DDBJ whole genome shotgun (WGS) entry which is preliminary data.</text>
</comment>
<dbReference type="PROSITE" id="PS51450">
    <property type="entry name" value="LRR"/>
    <property type="match status" value="2"/>
</dbReference>
<dbReference type="Gene3D" id="3.80.10.10">
    <property type="entry name" value="Ribonuclease Inhibitor"/>
    <property type="match status" value="1"/>
</dbReference>
<dbReference type="SUPFAM" id="SSF52058">
    <property type="entry name" value="L domain-like"/>
    <property type="match status" value="1"/>
</dbReference>
<evidence type="ECO:0000313" key="4">
    <source>
        <dbReference type="EMBL" id="CAL6056632.1"/>
    </source>
</evidence>
<dbReference type="PANTHER" id="PTHR46652:SF3">
    <property type="entry name" value="LEUCINE-RICH REPEAT-CONTAINING PROTEIN 9"/>
    <property type="match status" value="1"/>
</dbReference>
<dbReference type="Proteomes" id="UP001642409">
    <property type="component" value="Unassembled WGS sequence"/>
</dbReference>
<dbReference type="AlphaFoldDB" id="A0AA86NQ83"/>
<dbReference type="InterPro" id="IPR001611">
    <property type="entry name" value="Leu-rich_rpt"/>
</dbReference>
<keyword evidence="1" id="KW-0433">Leucine-rich repeat</keyword>
<dbReference type="EMBL" id="CATOUU010000260">
    <property type="protein sequence ID" value="CAI9922740.1"/>
    <property type="molecule type" value="Genomic_DNA"/>
</dbReference>
<proteinExistence type="predicted"/>
<evidence type="ECO:0000313" key="3">
    <source>
        <dbReference type="EMBL" id="CAI9922740.1"/>
    </source>
</evidence>
<name>A0AA86NQ83_9EUKA</name>
<evidence type="ECO:0000313" key="5">
    <source>
        <dbReference type="Proteomes" id="UP001642409"/>
    </source>
</evidence>
<organism evidence="3">
    <name type="scientific">Hexamita inflata</name>
    <dbReference type="NCBI Taxonomy" id="28002"/>
    <lineage>
        <taxon>Eukaryota</taxon>
        <taxon>Metamonada</taxon>
        <taxon>Diplomonadida</taxon>
        <taxon>Hexamitidae</taxon>
        <taxon>Hexamitinae</taxon>
        <taxon>Hexamita</taxon>
    </lineage>
</organism>
<sequence>MSGCGLTDISWLQKLCNLKCLSLLNNQKIDQLETPYTFNNIESLNLSQCSLKQISFIKAFVNLKELLLSENYGVEISPLKNLIQLNKLELQCCGLKSLNVLISLVNLKELNLCQNQQLKDITALQHLTKLTNIYLTECCLDDITVLQELIYLKELDLTFNYIIYVDPLKNLTNLKQLQIESNLIQDFSAIMNHPNFNTYIISDQEIPTENQKRFAYKMKCIDDQILLLRQIQKYRPKQKIADCMEQVSNSLNKCFKSAALFVLQIQDLFELDNRVENWQ</sequence>
<gene>
    <name evidence="3" type="ORF">HINF_LOCUS10385</name>
    <name evidence="4" type="ORF">HINF_LOCUS47121</name>
</gene>
<dbReference type="EMBL" id="CAXDID020000210">
    <property type="protein sequence ID" value="CAL6056632.1"/>
    <property type="molecule type" value="Genomic_DNA"/>
</dbReference>
<evidence type="ECO:0000256" key="1">
    <source>
        <dbReference type="ARBA" id="ARBA00022614"/>
    </source>
</evidence>
<evidence type="ECO:0000256" key="2">
    <source>
        <dbReference type="ARBA" id="ARBA00022737"/>
    </source>
</evidence>
<keyword evidence="2" id="KW-0677">Repeat</keyword>
<dbReference type="InterPro" id="IPR050836">
    <property type="entry name" value="SDS22/Internalin_LRR"/>
</dbReference>
<reference evidence="3" key="1">
    <citation type="submission" date="2023-06" db="EMBL/GenBank/DDBJ databases">
        <authorList>
            <person name="Kurt Z."/>
        </authorList>
    </citation>
    <scope>NUCLEOTIDE SEQUENCE</scope>
</reference>
<dbReference type="InterPro" id="IPR032675">
    <property type="entry name" value="LRR_dom_sf"/>
</dbReference>
<keyword evidence="5" id="KW-1185">Reference proteome</keyword>
<reference evidence="4 5" key="2">
    <citation type="submission" date="2024-07" db="EMBL/GenBank/DDBJ databases">
        <authorList>
            <person name="Akdeniz Z."/>
        </authorList>
    </citation>
    <scope>NUCLEOTIDE SEQUENCE [LARGE SCALE GENOMIC DNA]</scope>
</reference>
<dbReference type="PANTHER" id="PTHR46652">
    <property type="entry name" value="LEUCINE-RICH REPEAT AND IQ DOMAIN-CONTAINING PROTEIN 1-RELATED"/>
    <property type="match status" value="1"/>
</dbReference>
<accession>A0AA86NQ83</accession>
<protein>
    <submittedName>
        <fullName evidence="3">Leucine-rich repeat domain-containing protein</fullName>
    </submittedName>
    <submittedName>
        <fullName evidence="4">Leucine-rich_repeat domain-containing protein</fullName>
    </submittedName>
</protein>